<reference evidence="13 14" key="1">
    <citation type="journal article" date="2009" name="PLoS ONE">
        <title>The complete genome of Teredinibacter turnerae T7901: an intracellular endosymbiont of marine wood-boring bivalves (shipworms).</title>
        <authorList>
            <person name="Yang J.C."/>
            <person name="Madupu R."/>
            <person name="Durkin A.S."/>
            <person name="Ekborg N.A."/>
            <person name="Pedamallu C.S."/>
            <person name="Hostetler J.B."/>
            <person name="Radune D."/>
            <person name="Toms B.S."/>
            <person name="Henrissat B."/>
            <person name="Coutinho P.M."/>
            <person name="Schwarz S."/>
            <person name="Field L."/>
            <person name="Trindade-Silva A.E."/>
            <person name="Soares C.A.G."/>
            <person name="Elshahawi S."/>
            <person name="Hanora A."/>
            <person name="Schmidt E.W."/>
            <person name="Haygood M.G."/>
            <person name="Posfai J."/>
            <person name="Benner J."/>
            <person name="Madinger C."/>
            <person name="Nove J."/>
            <person name="Anton B."/>
            <person name="Chaudhary K."/>
            <person name="Foster J."/>
            <person name="Holman A."/>
            <person name="Kumar S."/>
            <person name="Lessard P.A."/>
            <person name="Luyten Y.A."/>
            <person name="Slatko B."/>
            <person name="Wood N."/>
            <person name="Wu B."/>
            <person name="Teplitski M."/>
            <person name="Mougous J.D."/>
            <person name="Ward N."/>
            <person name="Eisen J.A."/>
            <person name="Badger J.H."/>
            <person name="Distel D.L."/>
        </authorList>
    </citation>
    <scope>NUCLEOTIDE SEQUENCE [LARGE SCALE GENOMIC DNA]</scope>
    <source>
        <strain evidence="14">ATCC 39867 / T7901</strain>
    </source>
</reference>
<evidence type="ECO:0000256" key="11">
    <source>
        <dbReference type="SAM" id="Phobius"/>
    </source>
</evidence>
<dbReference type="Gene3D" id="3.30.1150.10">
    <property type="match status" value="1"/>
</dbReference>
<evidence type="ECO:0000256" key="2">
    <source>
        <dbReference type="ARBA" id="ARBA00006555"/>
    </source>
</evidence>
<evidence type="ECO:0000256" key="10">
    <source>
        <dbReference type="SAM" id="MobiDB-lite"/>
    </source>
</evidence>
<keyword evidence="4" id="KW-1003">Cell membrane</keyword>
<dbReference type="PROSITE" id="PS52015">
    <property type="entry name" value="TONB_CTD"/>
    <property type="match status" value="1"/>
</dbReference>
<dbReference type="STRING" id="377629.TERTU_2556"/>
<dbReference type="NCBIfam" id="TIGR01352">
    <property type="entry name" value="tonB_Cterm"/>
    <property type="match status" value="1"/>
</dbReference>
<comment type="similarity">
    <text evidence="2">Belongs to the TonB family.</text>
</comment>
<dbReference type="Pfam" id="PF03544">
    <property type="entry name" value="TonB_C"/>
    <property type="match status" value="1"/>
</dbReference>
<dbReference type="AlphaFoldDB" id="C5BLP7"/>
<dbReference type="RefSeq" id="WP_015818606.1">
    <property type="nucleotide sequence ID" value="NC_012997.1"/>
</dbReference>
<comment type="subcellular location">
    <subcellularLocation>
        <location evidence="1">Cell inner membrane</location>
        <topology evidence="1">Single-pass membrane protein</topology>
        <orientation evidence="1">Periplasmic side</orientation>
    </subcellularLocation>
</comment>
<evidence type="ECO:0000256" key="4">
    <source>
        <dbReference type="ARBA" id="ARBA00022475"/>
    </source>
</evidence>
<keyword evidence="14" id="KW-1185">Reference proteome</keyword>
<gene>
    <name evidence="13" type="ordered locus">TERTU_2556</name>
</gene>
<dbReference type="HOGENOM" id="CLU_076333_2_1_6"/>
<sequence>MNTAGWIAALGFSGALHLLVAAYFLHAQERTEIAGYAAGEGEGGVAVGVGMAGSYMDLLRETDASLESDEPAETAVDSEVIETEKVVNEKITTPMADHVKEVPVQEVPAPVIREKATPALAVAVVERIPQAKDTVVVNAKLDVAPEQEQQKVKTPENTAPQAEKSSTPKKSAALAMQKATGRGDHAGSGGRVGNSRSYFGHLTSWLNQHKDYPAHLKKRKVQGVVVVRFTINATGEILHKAIKKSSGNTELDQAALDVLDKANPLPPIPAEMKRTKLTLSLPVDYSLITK</sequence>
<dbReference type="PANTHER" id="PTHR33446">
    <property type="entry name" value="PROTEIN TONB-RELATED"/>
    <property type="match status" value="1"/>
</dbReference>
<evidence type="ECO:0000256" key="1">
    <source>
        <dbReference type="ARBA" id="ARBA00004383"/>
    </source>
</evidence>
<protein>
    <submittedName>
        <fullName evidence="13">TonB family protein</fullName>
    </submittedName>
</protein>
<dbReference type="GO" id="GO:0098797">
    <property type="term" value="C:plasma membrane protein complex"/>
    <property type="evidence" value="ECO:0007669"/>
    <property type="project" value="TreeGrafter"/>
</dbReference>
<keyword evidence="5" id="KW-0997">Cell inner membrane</keyword>
<feature type="compositionally biased region" description="Polar residues" evidence="10">
    <location>
        <begin position="155"/>
        <end position="169"/>
    </location>
</feature>
<dbReference type="InterPro" id="IPR037682">
    <property type="entry name" value="TonB_C"/>
</dbReference>
<keyword evidence="9 11" id="KW-0472">Membrane</keyword>
<evidence type="ECO:0000256" key="3">
    <source>
        <dbReference type="ARBA" id="ARBA00022448"/>
    </source>
</evidence>
<feature type="region of interest" description="Disordered" evidence="10">
    <location>
        <begin position="146"/>
        <end position="192"/>
    </location>
</feature>
<evidence type="ECO:0000259" key="12">
    <source>
        <dbReference type="PROSITE" id="PS52015"/>
    </source>
</evidence>
<dbReference type="InterPro" id="IPR006260">
    <property type="entry name" value="TonB/TolA_C"/>
</dbReference>
<evidence type="ECO:0000313" key="13">
    <source>
        <dbReference type="EMBL" id="ACR12494.1"/>
    </source>
</evidence>
<accession>C5BLP7</accession>
<keyword evidence="8 11" id="KW-1133">Transmembrane helix</keyword>
<keyword evidence="3" id="KW-0813">Transport</keyword>
<feature type="domain" description="TonB C-terminal" evidence="12">
    <location>
        <begin position="197"/>
        <end position="290"/>
    </location>
</feature>
<evidence type="ECO:0000313" key="14">
    <source>
        <dbReference type="Proteomes" id="UP000009080"/>
    </source>
</evidence>
<dbReference type="InterPro" id="IPR051045">
    <property type="entry name" value="TonB-dependent_transducer"/>
</dbReference>
<dbReference type="GO" id="GO:0015031">
    <property type="term" value="P:protein transport"/>
    <property type="evidence" value="ECO:0007669"/>
    <property type="project" value="UniProtKB-KW"/>
</dbReference>
<organism evidence="13 14">
    <name type="scientific">Teredinibacter turnerae (strain ATCC 39867 / T7901)</name>
    <dbReference type="NCBI Taxonomy" id="377629"/>
    <lineage>
        <taxon>Bacteria</taxon>
        <taxon>Pseudomonadati</taxon>
        <taxon>Pseudomonadota</taxon>
        <taxon>Gammaproteobacteria</taxon>
        <taxon>Cellvibrionales</taxon>
        <taxon>Cellvibrionaceae</taxon>
        <taxon>Teredinibacter</taxon>
    </lineage>
</organism>
<keyword evidence="6 11" id="KW-0812">Transmembrane</keyword>
<dbReference type="GO" id="GO:0031992">
    <property type="term" value="F:energy transducer activity"/>
    <property type="evidence" value="ECO:0007669"/>
    <property type="project" value="TreeGrafter"/>
</dbReference>
<evidence type="ECO:0000256" key="7">
    <source>
        <dbReference type="ARBA" id="ARBA00022927"/>
    </source>
</evidence>
<evidence type="ECO:0000256" key="5">
    <source>
        <dbReference type="ARBA" id="ARBA00022519"/>
    </source>
</evidence>
<dbReference type="KEGG" id="ttu:TERTU_2556"/>
<proteinExistence type="inferred from homology"/>
<dbReference type="Proteomes" id="UP000009080">
    <property type="component" value="Chromosome"/>
</dbReference>
<dbReference type="EMBL" id="CP001614">
    <property type="protein sequence ID" value="ACR12494.1"/>
    <property type="molecule type" value="Genomic_DNA"/>
</dbReference>
<name>C5BLP7_TERTT</name>
<evidence type="ECO:0000256" key="9">
    <source>
        <dbReference type="ARBA" id="ARBA00023136"/>
    </source>
</evidence>
<dbReference type="PANTHER" id="PTHR33446:SF2">
    <property type="entry name" value="PROTEIN TONB"/>
    <property type="match status" value="1"/>
</dbReference>
<evidence type="ECO:0000256" key="6">
    <source>
        <dbReference type="ARBA" id="ARBA00022692"/>
    </source>
</evidence>
<keyword evidence="7" id="KW-0653">Protein transport</keyword>
<dbReference type="eggNOG" id="COG0810">
    <property type="taxonomic scope" value="Bacteria"/>
</dbReference>
<dbReference type="GO" id="GO:0055085">
    <property type="term" value="P:transmembrane transport"/>
    <property type="evidence" value="ECO:0007669"/>
    <property type="project" value="InterPro"/>
</dbReference>
<feature type="transmembrane region" description="Helical" evidence="11">
    <location>
        <begin position="6"/>
        <end position="25"/>
    </location>
</feature>
<dbReference type="SUPFAM" id="SSF74653">
    <property type="entry name" value="TolA/TonB C-terminal domain"/>
    <property type="match status" value="1"/>
</dbReference>
<evidence type="ECO:0000256" key="8">
    <source>
        <dbReference type="ARBA" id="ARBA00022989"/>
    </source>
</evidence>
<dbReference type="OrthoDB" id="6077935at2"/>